<dbReference type="AlphaFoldDB" id="A0A7M2WVZ3"/>
<dbReference type="PANTHER" id="PTHR30383">
    <property type="entry name" value="THIOESTERASE 1/PROTEASE 1/LYSOPHOSPHOLIPASE L1"/>
    <property type="match status" value="1"/>
</dbReference>
<dbReference type="InterPro" id="IPR036514">
    <property type="entry name" value="SGNH_hydro_sf"/>
</dbReference>
<sequence length="379" mass="42361">MIGFLETNRVWQSMARHVIGIMLVILCNSMRVMADPPGNAGEGMSLGEPFWRSQAMDNEPVLFIQEEGKQLATGRLLFIPSEKFRITHPDHLIRYEEGKDYTWKPGTNVIELTFTSRIPFKTSAQMVPPKGSPNMFATVLHSEGHFFHDLQVQVSYWHKTDPWTLPDKPQPEQLTRVLGKLRNKQPIKLVALGDSITQGFNASGFKPALAPPYQPSYPQLVANTLQKRFGTKVTLTNLGVAGTEAGWGIEMVPKVTEQKPDLVLLAFGMNDGGRYEEKMLKMRNDVIAANPEADIVLVAPMTMNPRFAGADGFVWKSKTLGKMVTTNVALADVTTPWLEILKKKPYSDLSGNNVNHPNDFGHRIYAHVILDLFPLKPAK</sequence>
<evidence type="ECO:0000313" key="3">
    <source>
        <dbReference type="Proteomes" id="UP000593765"/>
    </source>
</evidence>
<name>A0A7M2WVZ3_9BACT</name>
<dbReference type="KEGG" id="hbs:IPV69_25905"/>
<reference evidence="2 3" key="1">
    <citation type="submission" date="2020-10" db="EMBL/GenBank/DDBJ databases">
        <title>Wide distribution of Phycisphaera-like planctomycetes from WD2101 soil group in peatlands and genome analysis of the first cultivated representative.</title>
        <authorList>
            <person name="Dedysh S.N."/>
            <person name="Beletsky A.V."/>
            <person name="Ivanova A."/>
            <person name="Kulichevskaya I.S."/>
            <person name="Suzina N.E."/>
            <person name="Philippov D.A."/>
            <person name="Rakitin A.L."/>
            <person name="Mardanov A.V."/>
            <person name="Ravin N.V."/>
        </authorList>
    </citation>
    <scope>NUCLEOTIDE SEQUENCE [LARGE SCALE GENOMIC DNA]</scope>
    <source>
        <strain evidence="2 3">M1803</strain>
    </source>
</reference>
<dbReference type="Proteomes" id="UP000593765">
    <property type="component" value="Chromosome"/>
</dbReference>
<dbReference type="Gene3D" id="3.40.50.1110">
    <property type="entry name" value="SGNH hydrolase"/>
    <property type="match status" value="1"/>
</dbReference>
<dbReference type="PANTHER" id="PTHR30383:SF5">
    <property type="entry name" value="SGNH HYDROLASE-TYPE ESTERASE DOMAIN-CONTAINING PROTEIN"/>
    <property type="match status" value="1"/>
</dbReference>
<protein>
    <submittedName>
        <fullName evidence="2">SGNH/GDSL hydrolase family protein</fullName>
    </submittedName>
</protein>
<dbReference type="RefSeq" id="WP_206292632.1">
    <property type="nucleotide sequence ID" value="NZ_CP063458.1"/>
</dbReference>
<evidence type="ECO:0000313" key="2">
    <source>
        <dbReference type="EMBL" id="QOV89583.1"/>
    </source>
</evidence>
<dbReference type="EMBL" id="CP063458">
    <property type="protein sequence ID" value="QOV89583.1"/>
    <property type="molecule type" value="Genomic_DNA"/>
</dbReference>
<dbReference type="GO" id="GO:0004622">
    <property type="term" value="F:phosphatidylcholine lysophospholipase activity"/>
    <property type="evidence" value="ECO:0007669"/>
    <property type="project" value="TreeGrafter"/>
</dbReference>
<keyword evidence="2" id="KW-0378">Hydrolase</keyword>
<evidence type="ECO:0000259" key="1">
    <source>
        <dbReference type="Pfam" id="PF13472"/>
    </source>
</evidence>
<dbReference type="Pfam" id="PF13472">
    <property type="entry name" value="Lipase_GDSL_2"/>
    <property type="match status" value="1"/>
</dbReference>
<proteinExistence type="predicted"/>
<organism evidence="2 3">
    <name type="scientific">Humisphaera borealis</name>
    <dbReference type="NCBI Taxonomy" id="2807512"/>
    <lineage>
        <taxon>Bacteria</taxon>
        <taxon>Pseudomonadati</taxon>
        <taxon>Planctomycetota</taxon>
        <taxon>Phycisphaerae</taxon>
        <taxon>Tepidisphaerales</taxon>
        <taxon>Tepidisphaeraceae</taxon>
        <taxon>Humisphaera</taxon>
    </lineage>
</organism>
<keyword evidence="3" id="KW-1185">Reference proteome</keyword>
<accession>A0A7M2WVZ3</accession>
<dbReference type="SUPFAM" id="SSF52266">
    <property type="entry name" value="SGNH hydrolase"/>
    <property type="match status" value="1"/>
</dbReference>
<feature type="domain" description="SGNH hydrolase-type esterase" evidence="1">
    <location>
        <begin position="191"/>
        <end position="364"/>
    </location>
</feature>
<dbReference type="InterPro" id="IPR051532">
    <property type="entry name" value="Ester_Hydrolysis_Enzymes"/>
</dbReference>
<gene>
    <name evidence="2" type="ORF">IPV69_25905</name>
</gene>
<dbReference type="InterPro" id="IPR013830">
    <property type="entry name" value="SGNH_hydro"/>
</dbReference>